<evidence type="ECO:0000256" key="1">
    <source>
        <dbReference type="ARBA" id="ARBA00022801"/>
    </source>
</evidence>
<sequence length="272" mass="30925">MTYFNTTDGIKIFFEAKGEGKPIVLIHGWSQEHSVYNPQIEGLSKKYKVIAYDLRGHGRSDRPEIGLTLNRFAVDLRELIDYLKLENIVLAGWSMGASTIFEYAKIYGVEKLQGIILFDMTPKFINDDTWNLGLYNGNYKIENALVDLTTMCDNLKDFLEIFFKKVAPYMTDDMLSASIETAMSNTPHILYAMWLAMASNDYRGILGRLTIPAVIAYGTNESLYSPETACFLNSKIPDSKIVPFENCTHLLVRENPKKATEVIEELSQIVFR</sequence>
<feature type="domain" description="AB hydrolase-1" evidence="2">
    <location>
        <begin position="21"/>
        <end position="255"/>
    </location>
</feature>
<keyword evidence="4" id="KW-1185">Reference proteome</keyword>
<dbReference type="InterPro" id="IPR029058">
    <property type="entry name" value="AB_hydrolase_fold"/>
</dbReference>
<dbReference type="InterPro" id="IPR050266">
    <property type="entry name" value="AB_hydrolase_sf"/>
</dbReference>
<dbReference type="OrthoDB" id="9773293at2"/>
<dbReference type="EMBL" id="SLYC01000001">
    <property type="protein sequence ID" value="TCQ08105.1"/>
    <property type="molecule type" value="Genomic_DNA"/>
</dbReference>
<evidence type="ECO:0000313" key="3">
    <source>
        <dbReference type="EMBL" id="TCQ08105.1"/>
    </source>
</evidence>
<reference evidence="3 4" key="1">
    <citation type="submission" date="2019-03" db="EMBL/GenBank/DDBJ databases">
        <title>Genomic Encyclopedia of Type Strains, Phase IV (KMG-IV): sequencing the most valuable type-strain genomes for metagenomic binning, comparative biology and taxonomic classification.</title>
        <authorList>
            <person name="Goeker M."/>
        </authorList>
    </citation>
    <scope>NUCLEOTIDE SEQUENCE [LARGE SCALE GENOMIC DNA]</scope>
    <source>
        <strain evidence="3 4">DSM 100013</strain>
    </source>
</reference>
<name>A0A4R2U2R2_9FIRM</name>
<dbReference type="SUPFAM" id="SSF53474">
    <property type="entry name" value="alpha/beta-Hydrolases"/>
    <property type="match status" value="1"/>
</dbReference>
<organism evidence="3 4">
    <name type="scientific">Serpentinicella alkaliphila</name>
    <dbReference type="NCBI Taxonomy" id="1734049"/>
    <lineage>
        <taxon>Bacteria</taxon>
        <taxon>Bacillati</taxon>
        <taxon>Bacillota</taxon>
        <taxon>Clostridia</taxon>
        <taxon>Peptostreptococcales</taxon>
        <taxon>Natronincolaceae</taxon>
        <taxon>Serpentinicella</taxon>
    </lineage>
</organism>
<dbReference type="AlphaFoldDB" id="A0A4R2U2R2"/>
<keyword evidence="1" id="KW-0378">Hydrolase</keyword>
<dbReference type="RefSeq" id="WP_132847273.1">
    <property type="nucleotide sequence ID" value="NZ_CP058648.1"/>
</dbReference>
<dbReference type="InterPro" id="IPR000073">
    <property type="entry name" value="AB_hydrolase_1"/>
</dbReference>
<comment type="caution">
    <text evidence="3">The sequence shown here is derived from an EMBL/GenBank/DDBJ whole genome shotgun (WGS) entry which is preliminary data.</text>
</comment>
<dbReference type="Proteomes" id="UP000295504">
    <property type="component" value="Unassembled WGS sequence"/>
</dbReference>
<dbReference type="PANTHER" id="PTHR43798">
    <property type="entry name" value="MONOACYLGLYCEROL LIPASE"/>
    <property type="match status" value="1"/>
</dbReference>
<dbReference type="GO" id="GO:0016020">
    <property type="term" value="C:membrane"/>
    <property type="evidence" value="ECO:0007669"/>
    <property type="project" value="TreeGrafter"/>
</dbReference>
<dbReference type="Pfam" id="PF00561">
    <property type="entry name" value="Abhydrolase_1"/>
    <property type="match status" value="1"/>
</dbReference>
<evidence type="ECO:0000259" key="2">
    <source>
        <dbReference type="Pfam" id="PF00561"/>
    </source>
</evidence>
<dbReference type="PANTHER" id="PTHR43798:SF31">
    <property type="entry name" value="AB HYDROLASE SUPERFAMILY PROTEIN YCLE"/>
    <property type="match status" value="1"/>
</dbReference>
<dbReference type="GO" id="GO:0016787">
    <property type="term" value="F:hydrolase activity"/>
    <property type="evidence" value="ECO:0007669"/>
    <property type="project" value="UniProtKB-KW"/>
</dbReference>
<evidence type="ECO:0000313" key="4">
    <source>
        <dbReference type="Proteomes" id="UP000295504"/>
    </source>
</evidence>
<accession>A0A4R2U2R2</accession>
<proteinExistence type="predicted"/>
<dbReference type="Gene3D" id="3.40.50.1820">
    <property type="entry name" value="alpha/beta hydrolase"/>
    <property type="match status" value="1"/>
</dbReference>
<gene>
    <name evidence="3" type="ORF">EDD79_1001193</name>
</gene>
<protein>
    <submittedName>
        <fullName evidence="3">Pimeloyl-ACP methyl ester carboxylesterase</fullName>
    </submittedName>
</protein>